<dbReference type="Proteomes" id="UP000266552">
    <property type="component" value="Chromosome"/>
</dbReference>
<keyword evidence="2 7" id="KW-0813">Transport</keyword>
<evidence type="ECO:0000313" key="10">
    <source>
        <dbReference type="Proteomes" id="UP000266552"/>
    </source>
</evidence>
<dbReference type="RefSeq" id="WP_119848276.1">
    <property type="nucleotide sequence ID" value="NZ_CP032412.1"/>
</dbReference>
<dbReference type="KEGG" id="plw:D5F53_14240"/>
<evidence type="ECO:0000256" key="4">
    <source>
        <dbReference type="ARBA" id="ARBA00022692"/>
    </source>
</evidence>
<dbReference type="Gene3D" id="1.10.3720.10">
    <property type="entry name" value="MetI-like"/>
    <property type="match status" value="1"/>
</dbReference>
<feature type="transmembrane region" description="Helical" evidence="7">
    <location>
        <begin position="94"/>
        <end position="115"/>
    </location>
</feature>
<gene>
    <name evidence="9" type="ORF">D5F53_14240</name>
</gene>
<keyword evidence="5 7" id="KW-1133">Transmembrane helix</keyword>
<organism evidence="9 10">
    <name type="scientific">Paenibacillus lautus</name>
    <name type="common">Bacillus lautus</name>
    <dbReference type="NCBI Taxonomy" id="1401"/>
    <lineage>
        <taxon>Bacteria</taxon>
        <taxon>Bacillati</taxon>
        <taxon>Bacillota</taxon>
        <taxon>Bacilli</taxon>
        <taxon>Bacillales</taxon>
        <taxon>Paenibacillaceae</taxon>
        <taxon>Paenibacillus</taxon>
    </lineage>
</organism>
<keyword evidence="3" id="KW-1003">Cell membrane</keyword>
<accession>A0A385TLC2</accession>
<evidence type="ECO:0000256" key="1">
    <source>
        <dbReference type="ARBA" id="ARBA00004651"/>
    </source>
</evidence>
<feature type="transmembrane region" description="Helical" evidence="7">
    <location>
        <begin position="29"/>
        <end position="48"/>
    </location>
</feature>
<feature type="transmembrane region" description="Helical" evidence="7">
    <location>
        <begin position="127"/>
        <end position="150"/>
    </location>
</feature>
<keyword evidence="10" id="KW-1185">Reference proteome</keyword>
<evidence type="ECO:0000259" key="8">
    <source>
        <dbReference type="PROSITE" id="PS50928"/>
    </source>
</evidence>
<dbReference type="CDD" id="cd06261">
    <property type="entry name" value="TM_PBP2"/>
    <property type="match status" value="1"/>
</dbReference>
<evidence type="ECO:0000256" key="7">
    <source>
        <dbReference type="RuleBase" id="RU363032"/>
    </source>
</evidence>
<evidence type="ECO:0000313" key="9">
    <source>
        <dbReference type="EMBL" id="AYB44376.1"/>
    </source>
</evidence>
<keyword evidence="4 7" id="KW-0812">Transmembrane</keyword>
<evidence type="ECO:0000256" key="6">
    <source>
        <dbReference type="ARBA" id="ARBA00023136"/>
    </source>
</evidence>
<feature type="transmembrane region" description="Helical" evidence="7">
    <location>
        <begin position="236"/>
        <end position="258"/>
    </location>
</feature>
<dbReference type="InterPro" id="IPR035906">
    <property type="entry name" value="MetI-like_sf"/>
</dbReference>
<dbReference type="InterPro" id="IPR000515">
    <property type="entry name" value="MetI-like"/>
</dbReference>
<feature type="transmembrane region" description="Helical" evidence="7">
    <location>
        <begin position="284"/>
        <end position="305"/>
    </location>
</feature>
<dbReference type="PROSITE" id="PS50928">
    <property type="entry name" value="ABC_TM1"/>
    <property type="match status" value="1"/>
</dbReference>
<dbReference type="GO" id="GO:0005886">
    <property type="term" value="C:plasma membrane"/>
    <property type="evidence" value="ECO:0007669"/>
    <property type="project" value="UniProtKB-SubCell"/>
</dbReference>
<dbReference type="SUPFAM" id="SSF161098">
    <property type="entry name" value="MetI-like"/>
    <property type="match status" value="1"/>
</dbReference>
<dbReference type="AlphaFoldDB" id="A0A385TLC2"/>
<evidence type="ECO:0000256" key="3">
    <source>
        <dbReference type="ARBA" id="ARBA00022475"/>
    </source>
</evidence>
<dbReference type="Pfam" id="PF00528">
    <property type="entry name" value="BPD_transp_1"/>
    <property type="match status" value="1"/>
</dbReference>
<dbReference type="PANTHER" id="PTHR43227:SF11">
    <property type="entry name" value="BLL4140 PROTEIN"/>
    <property type="match status" value="1"/>
</dbReference>
<dbReference type="EMBL" id="CP032412">
    <property type="protein sequence ID" value="AYB44376.1"/>
    <property type="molecule type" value="Genomic_DNA"/>
</dbReference>
<feature type="transmembrane region" description="Helical" evidence="7">
    <location>
        <begin position="181"/>
        <end position="201"/>
    </location>
</feature>
<dbReference type="PANTHER" id="PTHR43227">
    <property type="entry name" value="BLL4140 PROTEIN"/>
    <property type="match status" value="1"/>
</dbReference>
<evidence type="ECO:0000256" key="5">
    <source>
        <dbReference type="ARBA" id="ARBA00022989"/>
    </source>
</evidence>
<comment type="subcellular location">
    <subcellularLocation>
        <location evidence="1 7">Cell membrane</location>
        <topology evidence="1 7">Multi-pass membrane protein</topology>
    </subcellularLocation>
</comment>
<name>A0A385TLC2_PAELA</name>
<evidence type="ECO:0000256" key="2">
    <source>
        <dbReference type="ARBA" id="ARBA00022448"/>
    </source>
</evidence>
<feature type="domain" description="ABC transmembrane type-1" evidence="8">
    <location>
        <begin position="90"/>
        <end position="305"/>
    </location>
</feature>
<dbReference type="GO" id="GO:0055085">
    <property type="term" value="P:transmembrane transport"/>
    <property type="evidence" value="ECO:0007669"/>
    <property type="project" value="InterPro"/>
</dbReference>
<reference evidence="9 10" key="1">
    <citation type="submission" date="2018-09" db="EMBL/GenBank/DDBJ databases">
        <title>Genome Sequence of Paenibacillus lautus Strain E7593-69, Azo Dye-Degrading Bacteria, Isolated from Commercial Tattoo Inks.</title>
        <authorList>
            <person name="Nho S.W."/>
            <person name="Kim S.-J."/>
            <person name="Kweon O."/>
            <person name="Cerniglia C.E."/>
        </authorList>
    </citation>
    <scope>NUCLEOTIDE SEQUENCE [LARGE SCALE GENOMIC DNA]</scope>
    <source>
        <strain evidence="9 10">E7593-69</strain>
    </source>
</reference>
<proteinExistence type="inferred from homology"/>
<comment type="similarity">
    <text evidence="7">Belongs to the binding-protein-dependent transport system permease family.</text>
</comment>
<keyword evidence="6 7" id="KW-0472">Membrane</keyword>
<protein>
    <submittedName>
        <fullName evidence="9">Sugar ABC transporter permease</fullName>
    </submittedName>
</protein>
<dbReference type="InterPro" id="IPR050809">
    <property type="entry name" value="UgpAE/MalFG_permease"/>
</dbReference>
<sequence>MKANTEYIRHKPAIRVRMRTGFKRMLNHWPLYILILPPIIYIAIFNYVPMYGVLLAFKQYLPLEGIIGSPWVGFSHFEQFFSSPSSWRIIKNTILISIYSLVAGFPLPILLAVALNEVRIKWFKKTVQMLTYAPYFISSVVLVGIVMQVLDPRIGLINQFIQLFGGESINFMGDPQSFRSIYVWMGIWQGTGYGAIIYLAALAGVSKDLQEACIIDGASKIRRIWHVDLPSIRPTIVILLVLNVGGIMSVGFETIYLMQNNLNLSVSEIISTYVYKVGLINSNYGFSTAIGLFNSVINLILLIIANFTARKLTDSGLW</sequence>